<evidence type="ECO:0000313" key="20">
    <source>
        <dbReference type="Proteomes" id="UP000324832"/>
    </source>
</evidence>
<comment type="catalytic activity">
    <reaction evidence="12">
        <text>9-(9Z-octadecenoyloxy)-octadecanoate + H2O = 9-hydroxy-octadecanoate + (9Z)-octadecenoate + H(+)</text>
        <dbReference type="Rhea" id="RHEA:52048"/>
        <dbReference type="ChEBI" id="CHEBI:15377"/>
        <dbReference type="ChEBI" id="CHEBI:15378"/>
        <dbReference type="ChEBI" id="CHEBI:30823"/>
        <dbReference type="ChEBI" id="CHEBI:136282"/>
        <dbReference type="ChEBI" id="CHEBI:136286"/>
    </reaction>
    <physiologicalReaction direction="left-to-right" evidence="12">
        <dbReference type="Rhea" id="RHEA:52049"/>
    </physiologicalReaction>
</comment>
<dbReference type="Pfam" id="PF04750">
    <property type="entry name" value="Far-17a_AIG1"/>
    <property type="match status" value="1"/>
</dbReference>
<keyword evidence="20" id="KW-1185">Reference proteome</keyword>
<evidence type="ECO:0000256" key="8">
    <source>
        <dbReference type="ARBA" id="ARBA00047427"/>
    </source>
</evidence>
<feature type="transmembrane region" description="Helical" evidence="17">
    <location>
        <begin position="124"/>
        <end position="143"/>
    </location>
</feature>
<comment type="similarity">
    <text evidence="3">Belongs to the AIG1 family.</text>
</comment>
<dbReference type="GO" id="GO:0012505">
    <property type="term" value="C:endomembrane system"/>
    <property type="evidence" value="ECO:0007669"/>
    <property type="project" value="UniProtKB-SubCell"/>
</dbReference>
<feature type="transmembrane region" description="Helical" evidence="17">
    <location>
        <begin position="193"/>
        <end position="210"/>
    </location>
</feature>
<dbReference type="EMBL" id="FZQP02005221">
    <property type="protein sequence ID" value="VVD01178.1"/>
    <property type="molecule type" value="Genomic_DNA"/>
</dbReference>
<evidence type="ECO:0000256" key="10">
    <source>
        <dbReference type="ARBA" id="ARBA00048680"/>
    </source>
</evidence>
<keyword evidence="18" id="KW-0732">Signal</keyword>
<evidence type="ECO:0000256" key="12">
    <source>
        <dbReference type="ARBA" id="ARBA00048800"/>
    </source>
</evidence>
<proteinExistence type="inferred from homology"/>
<evidence type="ECO:0000256" key="9">
    <source>
        <dbReference type="ARBA" id="ARBA00047863"/>
    </source>
</evidence>
<comment type="subcellular location">
    <subcellularLocation>
        <location evidence="2">Endomembrane system</location>
        <topology evidence="2">Multi-pass membrane protein</topology>
    </subcellularLocation>
</comment>
<evidence type="ECO:0000256" key="2">
    <source>
        <dbReference type="ARBA" id="ARBA00004127"/>
    </source>
</evidence>
<dbReference type="AlphaFoldDB" id="A0A5E4QVC6"/>
<organism evidence="19 20">
    <name type="scientific">Leptidea sinapis</name>
    <dbReference type="NCBI Taxonomy" id="189913"/>
    <lineage>
        <taxon>Eukaryota</taxon>
        <taxon>Metazoa</taxon>
        <taxon>Ecdysozoa</taxon>
        <taxon>Arthropoda</taxon>
        <taxon>Hexapoda</taxon>
        <taxon>Insecta</taxon>
        <taxon>Pterygota</taxon>
        <taxon>Neoptera</taxon>
        <taxon>Endopterygota</taxon>
        <taxon>Lepidoptera</taxon>
        <taxon>Glossata</taxon>
        <taxon>Ditrysia</taxon>
        <taxon>Papilionoidea</taxon>
        <taxon>Pieridae</taxon>
        <taxon>Dismorphiinae</taxon>
        <taxon>Leptidea</taxon>
    </lineage>
</organism>
<keyword evidence="4 17" id="KW-0812">Transmembrane</keyword>
<evidence type="ECO:0000256" key="13">
    <source>
        <dbReference type="ARBA" id="ARBA00049221"/>
    </source>
</evidence>
<feature type="transmembrane region" description="Helical" evidence="17">
    <location>
        <begin position="85"/>
        <end position="104"/>
    </location>
</feature>
<feature type="signal peptide" evidence="18">
    <location>
        <begin position="1"/>
        <end position="17"/>
    </location>
</feature>
<evidence type="ECO:0000256" key="1">
    <source>
        <dbReference type="ARBA" id="ARBA00000923"/>
    </source>
</evidence>
<comment type="catalytic activity">
    <reaction evidence="1">
        <text>9-(9Z-hexadecenoyloxy)-octadecanoate + H2O = (9Z)-hexadecenoate + 9-hydroxy-octadecanoate + H(+)</text>
        <dbReference type="Rhea" id="RHEA:52068"/>
        <dbReference type="ChEBI" id="CHEBI:15377"/>
        <dbReference type="ChEBI" id="CHEBI:15378"/>
        <dbReference type="ChEBI" id="CHEBI:32372"/>
        <dbReference type="ChEBI" id="CHEBI:136286"/>
        <dbReference type="ChEBI" id="CHEBI:136309"/>
    </reaction>
    <physiologicalReaction direction="left-to-right" evidence="1">
        <dbReference type="Rhea" id="RHEA:52069"/>
    </physiologicalReaction>
</comment>
<evidence type="ECO:0000256" key="14">
    <source>
        <dbReference type="ARBA" id="ARBA00049296"/>
    </source>
</evidence>
<comment type="catalytic activity">
    <reaction evidence="10">
        <text>12-octadecanoyloxy-octadecanoate + H2O = 12-hydroxyoctadecanoate + octadecanoate + H(+)</text>
        <dbReference type="Rhea" id="RHEA:52080"/>
        <dbReference type="ChEBI" id="CHEBI:15377"/>
        <dbReference type="ChEBI" id="CHEBI:15378"/>
        <dbReference type="ChEBI" id="CHEBI:25629"/>
        <dbReference type="ChEBI" id="CHEBI:84201"/>
        <dbReference type="ChEBI" id="CHEBI:136330"/>
    </reaction>
    <physiologicalReaction direction="left-to-right" evidence="10">
        <dbReference type="Rhea" id="RHEA:52081"/>
    </physiologicalReaction>
</comment>
<dbReference type="PANTHER" id="PTHR10989:SF16">
    <property type="entry name" value="AT02829P-RELATED"/>
    <property type="match status" value="1"/>
</dbReference>
<dbReference type="PROSITE" id="PS51257">
    <property type="entry name" value="PROKAR_LIPOPROTEIN"/>
    <property type="match status" value="1"/>
</dbReference>
<evidence type="ECO:0000256" key="5">
    <source>
        <dbReference type="ARBA" id="ARBA00022989"/>
    </source>
</evidence>
<evidence type="ECO:0000256" key="4">
    <source>
        <dbReference type="ARBA" id="ARBA00022692"/>
    </source>
</evidence>
<dbReference type="PANTHER" id="PTHR10989">
    <property type="entry name" value="ANDROGEN-INDUCED PROTEIN 1-RELATED"/>
    <property type="match status" value="1"/>
</dbReference>
<evidence type="ECO:0000256" key="16">
    <source>
        <dbReference type="ARBA" id="ARBA00049428"/>
    </source>
</evidence>
<comment type="catalytic activity">
    <reaction evidence="7">
        <text>12-hexadecanoyloxy-octadecanoate + H2O = 12-hydroxyoctadecanoate + hexadecanoate + H(+)</text>
        <dbReference type="Rhea" id="RHEA:52056"/>
        <dbReference type="ChEBI" id="CHEBI:7896"/>
        <dbReference type="ChEBI" id="CHEBI:15377"/>
        <dbReference type="ChEBI" id="CHEBI:15378"/>
        <dbReference type="ChEBI" id="CHEBI:83677"/>
        <dbReference type="ChEBI" id="CHEBI:84201"/>
    </reaction>
    <physiologicalReaction direction="left-to-right" evidence="7">
        <dbReference type="Rhea" id="RHEA:52057"/>
    </physiologicalReaction>
</comment>
<comment type="catalytic activity">
    <reaction evidence="11">
        <text>12-(9Z-octadecenoyloxy)-octadecanoate + H2O = 12-hydroxyoctadecanoate + (9Z)-octadecenoate + H(+)</text>
        <dbReference type="Rhea" id="RHEA:52060"/>
        <dbReference type="ChEBI" id="CHEBI:15377"/>
        <dbReference type="ChEBI" id="CHEBI:15378"/>
        <dbReference type="ChEBI" id="CHEBI:30823"/>
        <dbReference type="ChEBI" id="CHEBI:84201"/>
        <dbReference type="ChEBI" id="CHEBI:136302"/>
    </reaction>
    <physiologicalReaction direction="left-to-right" evidence="11">
        <dbReference type="Rhea" id="RHEA:52061"/>
    </physiologicalReaction>
</comment>
<protein>
    <recommendedName>
        <fullName evidence="21">Androgen-induced 1</fullName>
    </recommendedName>
</protein>
<keyword evidence="5 17" id="KW-1133">Transmembrane helix</keyword>
<keyword evidence="6 17" id="KW-0472">Membrane</keyword>
<evidence type="ECO:0000256" key="6">
    <source>
        <dbReference type="ARBA" id="ARBA00023136"/>
    </source>
</evidence>
<evidence type="ECO:0000256" key="17">
    <source>
        <dbReference type="SAM" id="Phobius"/>
    </source>
</evidence>
<dbReference type="GO" id="GO:0016020">
    <property type="term" value="C:membrane"/>
    <property type="evidence" value="ECO:0007669"/>
    <property type="project" value="InterPro"/>
</dbReference>
<accession>A0A5E4QVC6</accession>
<evidence type="ECO:0000256" key="15">
    <source>
        <dbReference type="ARBA" id="ARBA00049322"/>
    </source>
</evidence>
<comment type="catalytic activity">
    <reaction evidence="16">
        <text>12-(9Z-hexadecenoyloxy)-octadecanoate + H2O = 12-hydroxyoctadecanoate + (9Z)-hexadecenoate + H(+)</text>
        <dbReference type="Rhea" id="RHEA:52072"/>
        <dbReference type="ChEBI" id="CHEBI:15377"/>
        <dbReference type="ChEBI" id="CHEBI:15378"/>
        <dbReference type="ChEBI" id="CHEBI:32372"/>
        <dbReference type="ChEBI" id="CHEBI:84201"/>
        <dbReference type="ChEBI" id="CHEBI:136312"/>
    </reaction>
    <physiologicalReaction direction="left-to-right" evidence="16">
        <dbReference type="Rhea" id="RHEA:52073"/>
    </physiologicalReaction>
</comment>
<evidence type="ECO:0000256" key="3">
    <source>
        <dbReference type="ARBA" id="ARBA00009300"/>
    </source>
</evidence>
<gene>
    <name evidence="19" type="ORF">LSINAPIS_LOCUS11656</name>
</gene>
<reference evidence="19 20" key="1">
    <citation type="submission" date="2017-07" db="EMBL/GenBank/DDBJ databases">
        <authorList>
            <person name="Talla V."/>
            <person name="Backstrom N."/>
        </authorList>
    </citation>
    <scope>NUCLEOTIDE SEQUENCE [LARGE SCALE GENOMIC DNA]</scope>
</reference>
<comment type="catalytic activity">
    <reaction evidence="14">
        <text>13-(9Z-octadecenoyloxy)-octadecanoate + H2O = 13-hydroxy-octadecanoate + (9Z)-octadecenoate + H(+)</text>
        <dbReference type="Rhea" id="RHEA:52064"/>
        <dbReference type="ChEBI" id="CHEBI:15377"/>
        <dbReference type="ChEBI" id="CHEBI:15378"/>
        <dbReference type="ChEBI" id="CHEBI:30823"/>
        <dbReference type="ChEBI" id="CHEBI:136303"/>
        <dbReference type="ChEBI" id="CHEBI:136304"/>
    </reaction>
    <physiologicalReaction direction="left-to-right" evidence="14">
        <dbReference type="Rhea" id="RHEA:52065"/>
    </physiologicalReaction>
</comment>
<name>A0A5E4QVC6_9NEOP</name>
<feature type="transmembrane region" description="Helical" evidence="17">
    <location>
        <begin position="155"/>
        <end position="173"/>
    </location>
</feature>
<comment type="catalytic activity">
    <reaction evidence="15">
        <text>13-(9Z-hexadecenoyloxy)-octadecanoate + H2O = 13-hydroxy-octadecanoate + (9Z)-hexadecenoate + H(+)</text>
        <dbReference type="Rhea" id="RHEA:52076"/>
        <dbReference type="ChEBI" id="CHEBI:15377"/>
        <dbReference type="ChEBI" id="CHEBI:15378"/>
        <dbReference type="ChEBI" id="CHEBI:32372"/>
        <dbReference type="ChEBI" id="CHEBI:136304"/>
        <dbReference type="ChEBI" id="CHEBI:136315"/>
    </reaction>
    <physiologicalReaction direction="left-to-right" evidence="15">
        <dbReference type="Rhea" id="RHEA:52077"/>
    </physiologicalReaction>
</comment>
<feature type="transmembrane region" description="Helical" evidence="17">
    <location>
        <begin position="43"/>
        <end position="65"/>
    </location>
</feature>
<evidence type="ECO:0000313" key="19">
    <source>
        <dbReference type="EMBL" id="VVD01178.1"/>
    </source>
</evidence>
<dbReference type="InterPro" id="IPR006838">
    <property type="entry name" value="ADTRP_AIG1"/>
</dbReference>
<comment type="catalytic activity">
    <reaction evidence="13">
        <text>9-octadecanoyloxy-octadecanoate + H2O = 9-hydroxy-octadecanoate + octadecanoate + H(+)</text>
        <dbReference type="Rhea" id="RHEA:52096"/>
        <dbReference type="ChEBI" id="CHEBI:15377"/>
        <dbReference type="ChEBI" id="CHEBI:15378"/>
        <dbReference type="ChEBI" id="CHEBI:25629"/>
        <dbReference type="ChEBI" id="CHEBI:136286"/>
        <dbReference type="ChEBI" id="CHEBI:136373"/>
    </reaction>
    <physiologicalReaction direction="left-to-right" evidence="13">
        <dbReference type="Rhea" id="RHEA:52097"/>
    </physiologicalReaction>
</comment>
<feature type="chain" id="PRO_5023097923" description="Androgen-induced 1" evidence="18">
    <location>
        <begin position="18"/>
        <end position="234"/>
    </location>
</feature>
<dbReference type="Proteomes" id="UP000324832">
    <property type="component" value="Unassembled WGS sequence"/>
</dbReference>
<evidence type="ECO:0000256" key="7">
    <source>
        <dbReference type="ARBA" id="ARBA00047368"/>
    </source>
</evidence>
<evidence type="ECO:0000256" key="11">
    <source>
        <dbReference type="ARBA" id="ARBA00048701"/>
    </source>
</evidence>
<comment type="catalytic activity">
    <reaction evidence="9">
        <text>9-hexadecanoyloxy-octadecanoate + H2O = 9-hydroxy-octadecanoate + hexadecanoate + H(+)</text>
        <dbReference type="Rhea" id="RHEA:52052"/>
        <dbReference type="ChEBI" id="CHEBI:7896"/>
        <dbReference type="ChEBI" id="CHEBI:15377"/>
        <dbReference type="ChEBI" id="CHEBI:15378"/>
        <dbReference type="ChEBI" id="CHEBI:83670"/>
        <dbReference type="ChEBI" id="CHEBI:136286"/>
    </reaction>
    <physiologicalReaction direction="left-to-right" evidence="9">
        <dbReference type="Rhea" id="RHEA:52053"/>
    </physiologicalReaction>
</comment>
<comment type="catalytic activity">
    <reaction evidence="8">
        <text>13-octadecanoyloxy-octadecanoate + H2O = 13-hydroxy-octadecanoate + octadecanoate + H(+)</text>
        <dbReference type="Rhea" id="RHEA:52084"/>
        <dbReference type="ChEBI" id="CHEBI:15377"/>
        <dbReference type="ChEBI" id="CHEBI:15378"/>
        <dbReference type="ChEBI" id="CHEBI:25629"/>
        <dbReference type="ChEBI" id="CHEBI:136304"/>
        <dbReference type="ChEBI" id="CHEBI:136335"/>
    </reaction>
    <physiologicalReaction direction="left-to-right" evidence="8">
        <dbReference type="Rhea" id="RHEA:52085"/>
    </physiologicalReaction>
</comment>
<sequence length="234" mass="27288">MWKILFHLFGLLQFSYGCYYDFMYVQAPSSLIRATPFGGKLKYLTYLNAMLQTVYFTVALLNDLFGTNEAAQSQKPLIRRLKDTIFSSLAFPISMFVGITFWGIYAVDRELILPQVMDEFFPFWLNHVMHSNIVVCTLIELFTSFRMYPRRKIGLSTLSFFMLGYAVWVHIIYFKTGSWVYPILSVLNWPLRIVFHLFSLAFVCALYTFGETLNRAVWSKEIESTVRSGKKKAK</sequence>
<evidence type="ECO:0000256" key="18">
    <source>
        <dbReference type="SAM" id="SignalP"/>
    </source>
</evidence>
<evidence type="ECO:0008006" key="21">
    <source>
        <dbReference type="Google" id="ProtNLM"/>
    </source>
</evidence>